<sequence length="82" mass="8773">MLATAGLSADSVNLSGSFDLQGEQAKCAQGDQPCLDLAQQSDCWTEILQGIAIWLFALIMHNAWEAARKAFDMTASNTGNPL</sequence>
<gene>
    <name evidence="1" type="ORF">Bealeia1_01137</name>
</gene>
<protein>
    <submittedName>
        <fullName evidence="1">Uncharacterized protein</fullName>
    </submittedName>
</protein>
<evidence type="ECO:0000313" key="2">
    <source>
        <dbReference type="Proteomes" id="UP001330434"/>
    </source>
</evidence>
<dbReference type="Proteomes" id="UP001330434">
    <property type="component" value="Chromosome"/>
</dbReference>
<keyword evidence="2" id="KW-1185">Reference proteome</keyword>
<accession>A0ABZ2C3C0</accession>
<proteinExistence type="predicted"/>
<dbReference type="EMBL" id="CP133270">
    <property type="protein sequence ID" value="WVX66942.1"/>
    <property type="molecule type" value="Genomic_DNA"/>
</dbReference>
<name>A0ABZ2C3C0_9PROT</name>
<evidence type="ECO:0000313" key="1">
    <source>
        <dbReference type="EMBL" id="WVX66942.1"/>
    </source>
</evidence>
<dbReference type="RefSeq" id="WP_338453440.1">
    <property type="nucleotide sequence ID" value="NZ_CP133270.1"/>
</dbReference>
<reference evidence="1 2" key="1">
    <citation type="journal article" date="2024" name="Environ. Microbiol.">
        <title>Novel evolutionary insights on the interactions of the Holosporales (Alphaproteobacteria) with eukaryotic hosts from comparative genomics.</title>
        <authorList>
            <person name="Giovannini M."/>
            <person name="Petroni G."/>
            <person name="Castelli M."/>
        </authorList>
    </citation>
    <scope>NUCLEOTIDE SEQUENCE [LARGE SCALE GENOMIC DNA]</scope>
    <source>
        <strain evidence="1 2">US_Bl 15I1</strain>
    </source>
</reference>
<organism evidence="1 2">
    <name type="scientific">Candidatus Bealeia paramacronuclearis</name>
    <dbReference type="NCBI Taxonomy" id="1921001"/>
    <lineage>
        <taxon>Bacteria</taxon>
        <taxon>Pseudomonadati</taxon>
        <taxon>Pseudomonadota</taxon>
        <taxon>Alphaproteobacteria</taxon>
        <taxon>Holosporales</taxon>
        <taxon>Holosporaceae</taxon>
        <taxon>Candidatus Bealeia</taxon>
    </lineage>
</organism>